<sequence>MMDHGIRERRCVGHGLWLRKYWGQCTFSGCIPALQAKVLRRHKKCQISRFNTAYTALLPPPPVHLTLFTSPPSAPYLYPITPTTLFPRSIKAAARGVQRDGKILHDAFTEPLRPPIVSSHSHTEQQRALSPHRLCDHDEVCLRAAPTAVLAKLAWQYSIQQ</sequence>
<keyword evidence="2" id="KW-1185">Reference proteome</keyword>
<name>A0A6A5YUU5_9PLEO</name>
<gene>
    <name evidence="1" type="ORF">BDV96DRAFT_193696</name>
</gene>
<dbReference type="AlphaFoldDB" id="A0A6A5YUU5"/>
<dbReference type="Proteomes" id="UP000799770">
    <property type="component" value="Unassembled WGS sequence"/>
</dbReference>
<evidence type="ECO:0000313" key="2">
    <source>
        <dbReference type="Proteomes" id="UP000799770"/>
    </source>
</evidence>
<evidence type="ECO:0000313" key="1">
    <source>
        <dbReference type="EMBL" id="KAF2110979.1"/>
    </source>
</evidence>
<accession>A0A6A5YUU5</accession>
<proteinExistence type="predicted"/>
<organism evidence="1 2">
    <name type="scientific">Lophiotrema nucula</name>
    <dbReference type="NCBI Taxonomy" id="690887"/>
    <lineage>
        <taxon>Eukaryota</taxon>
        <taxon>Fungi</taxon>
        <taxon>Dikarya</taxon>
        <taxon>Ascomycota</taxon>
        <taxon>Pezizomycotina</taxon>
        <taxon>Dothideomycetes</taxon>
        <taxon>Pleosporomycetidae</taxon>
        <taxon>Pleosporales</taxon>
        <taxon>Lophiotremataceae</taxon>
        <taxon>Lophiotrema</taxon>
    </lineage>
</organism>
<protein>
    <submittedName>
        <fullName evidence="1">Uncharacterized protein</fullName>
    </submittedName>
</protein>
<reference evidence="1" key="1">
    <citation type="journal article" date="2020" name="Stud. Mycol.">
        <title>101 Dothideomycetes genomes: a test case for predicting lifestyles and emergence of pathogens.</title>
        <authorList>
            <person name="Haridas S."/>
            <person name="Albert R."/>
            <person name="Binder M."/>
            <person name="Bloem J."/>
            <person name="Labutti K."/>
            <person name="Salamov A."/>
            <person name="Andreopoulos B."/>
            <person name="Baker S."/>
            <person name="Barry K."/>
            <person name="Bills G."/>
            <person name="Bluhm B."/>
            <person name="Cannon C."/>
            <person name="Castanera R."/>
            <person name="Culley D."/>
            <person name="Daum C."/>
            <person name="Ezra D."/>
            <person name="Gonzalez J."/>
            <person name="Henrissat B."/>
            <person name="Kuo A."/>
            <person name="Liang C."/>
            <person name="Lipzen A."/>
            <person name="Lutzoni F."/>
            <person name="Magnuson J."/>
            <person name="Mondo S."/>
            <person name="Nolan M."/>
            <person name="Ohm R."/>
            <person name="Pangilinan J."/>
            <person name="Park H.-J."/>
            <person name="Ramirez L."/>
            <person name="Alfaro M."/>
            <person name="Sun H."/>
            <person name="Tritt A."/>
            <person name="Yoshinaga Y."/>
            <person name="Zwiers L.-H."/>
            <person name="Turgeon B."/>
            <person name="Goodwin S."/>
            <person name="Spatafora J."/>
            <person name="Crous P."/>
            <person name="Grigoriev I."/>
        </authorList>
    </citation>
    <scope>NUCLEOTIDE SEQUENCE</scope>
    <source>
        <strain evidence="1">CBS 627.86</strain>
    </source>
</reference>
<dbReference type="EMBL" id="ML977336">
    <property type="protein sequence ID" value="KAF2110979.1"/>
    <property type="molecule type" value="Genomic_DNA"/>
</dbReference>